<organism evidence="2 3">
    <name type="scientific">Janibacter alkaliphilus</name>
    <dbReference type="NCBI Taxonomy" id="1069963"/>
    <lineage>
        <taxon>Bacteria</taxon>
        <taxon>Bacillati</taxon>
        <taxon>Actinomycetota</taxon>
        <taxon>Actinomycetes</taxon>
        <taxon>Micrococcales</taxon>
        <taxon>Intrasporangiaceae</taxon>
        <taxon>Janibacter</taxon>
    </lineage>
</organism>
<name>A0A852X7D6_9MICO</name>
<dbReference type="PANTHER" id="PTHR36151">
    <property type="entry name" value="BLR2777 PROTEIN"/>
    <property type="match status" value="1"/>
</dbReference>
<accession>A0A852X7D6</accession>
<gene>
    <name evidence="2" type="ORF">BJY28_000653</name>
</gene>
<proteinExistence type="predicted"/>
<evidence type="ECO:0000259" key="1">
    <source>
        <dbReference type="Pfam" id="PF09995"/>
    </source>
</evidence>
<dbReference type="PANTHER" id="PTHR36151:SF3">
    <property type="entry name" value="ER-BOUND OXYGENASE MPAB_MPAB'_RUBBER OXYGENASE CATALYTIC DOMAIN-CONTAINING PROTEIN"/>
    <property type="match status" value="1"/>
</dbReference>
<keyword evidence="3" id="KW-1185">Reference proteome</keyword>
<feature type="domain" description="ER-bound oxygenase mpaB/mpaB'/Rubber oxygenase catalytic" evidence="1">
    <location>
        <begin position="50"/>
        <end position="264"/>
    </location>
</feature>
<evidence type="ECO:0000313" key="2">
    <source>
        <dbReference type="EMBL" id="NYG36184.1"/>
    </source>
</evidence>
<dbReference type="GO" id="GO:0016491">
    <property type="term" value="F:oxidoreductase activity"/>
    <property type="evidence" value="ECO:0007669"/>
    <property type="project" value="InterPro"/>
</dbReference>
<sequence length="296" mass="32104">MRPADGLDRLRTSVAEAVRSRVGGADRSAREERVWRSEGPRWFTPDDPVWRVHKDAAMFVGGLRALVMQSLHPLAMAGVDEHSGYRGDPWGRLQRTSLYIATTTYGTAADAERMVRAIRGRHTSVVGTAPDGRGYAASDPHLLAWVHAAECHSFLVTHQEYGARPLTPAEADTYVAQLGSISERLGFDGAPRSVAGLEDVLARYRPELVGTEAARRTVRYVLDEPDLPLAARPAYTALAAGALATTPAWARSMLDLDRSRWRPAGAVGRPAGHAVTAGLRWALGAHPADRFDTGRG</sequence>
<protein>
    <submittedName>
        <fullName evidence="2">Uncharacterized protein (DUF2236 family)</fullName>
    </submittedName>
</protein>
<comment type="caution">
    <text evidence="2">The sequence shown here is derived from an EMBL/GenBank/DDBJ whole genome shotgun (WGS) entry which is preliminary data.</text>
</comment>
<dbReference type="AlphaFoldDB" id="A0A852X7D6"/>
<dbReference type="RefSeq" id="WP_343036936.1">
    <property type="nucleotide sequence ID" value="NZ_JACBZX010000001.1"/>
</dbReference>
<dbReference type="Proteomes" id="UP000592181">
    <property type="component" value="Unassembled WGS sequence"/>
</dbReference>
<reference evidence="2 3" key="1">
    <citation type="submission" date="2020-07" db="EMBL/GenBank/DDBJ databases">
        <title>Sequencing the genomes of 1000 actinobacteria strains.</title>
        <authorList>
            <person name="Klenk H.-P."/>
        </authorList>
    </citation>
    <scope>NUCLEOTIDE SEQUENCE [LARGE SCALE GENOMIC DNA]</scope>
    <source>
        <strain evidence="2 3">DSM 24723</strain>
    </source>
</reference>
<dbReference type="EMBL" id="JACBZX010000001">
    <property type="protein sequence ID" value="NYG36184.1"/>
    <property type="molecule type" value="Genomic_DNA"/>
</dbReference>
<evidence type="ECO:0000313" key="3">
    <source>
        <dbReference type="Proteomes" id="UP000592181"/>
    </source>
</evidence>
<dbReference type="InterPro" id="IPR018713">
    <property type="entry name" value="MPAB/Lcp_cat_dom"/>
</dbReference>
<dbReference type="Pfam" id="PF09995">
    <property type="entry name" value="MPAB_Lcp_cat"/>
    <property type="match status" value="1"/>
</dbReference>